<evidence type="ECO:0000313" key="5">
    <source>
        <dbReference type="Proteomes" id="UP001307889"/>
    </source>
</evidence>
<proteinExistence type="predicted"/>
<dbReference type="Gene3D" id="1.10.220.160">
    <property type="match status" value="1"/>
</dbReference>
<dbReference type="SUPFAM" id="SSF82199">
    <property type="entry name" value="SET domain"/>
    <property type="match status" value="1"/>
</dbReference>
<dbReference type="InterPro" id="IPR013103">
    <property type="entry name" value="RVT_2"/>
</dbReference>
<keyword evidence="1" id="KW-0175">Coiled coil</keyword>
<organism evidence="4 5">
    <name type="scientific">Nesidiocoris tenuis</name>
    <dbReference type="NCBI Taxonomy" id="355587"/>
    <lineage>
        <taxon>Eukaryota</taxon>
        <taxon>Metazoa</taxon>
        <taxon>Ecdysozoa</taxon>
        <taxon>Arthropoda</taxon>
        <taxon>Hexapoda</taxon>
        <taxon>Insecta</taxon>
        <taxon>Pterygota</taxon>
        <taxon>Neoptera</taxon>
        <taxon>Paraneoptera</taxon>
        <taxon>Hemiptera</taxon>
        <taxon>Heteroptera</taxon>
        <taxon>Panheteroptera</taxon>
        <taxon>Cimicomorpha</taxon>
        <taxon>Miridae</taxon>
        <taxon>Dicyphina</taxon>
        <taxon>Nesidiocoris</taxon>
    </lineage>
</organism>
<dbReference type="CDD" id="cd20071">
    <property type="entry name" value="SET_SMYD"/>
    <property type="match status" value="1"/>
</dbReference>
<dbReference type="Proteomes" id="UP001307889">
    <property type="component" value="Chromosome 4"/>
</dbReference>
<evidence type="ECO:0000313" key="4">
    <source>
        <dbReference type="EMBL" id="BES93888.1"/>
    </source>
</evidence>
<dbReference type="InterPro" id="IPR046341">
    <property type="entry name" value="SET_dom_sf"/>
</dbReference>
<dbReference type="PANTHER" id="PTHR46455">
    <property type="entry name" value="SET AND MYND DOMAIN CONTAINING, ARTHROPOD-SPECIFIC, MEMBER 4, ISOFORM A"/>
    <property type="match status" value="1"/>
</dbReference>
<protein>
    <submittedName>
        <fullName evidence="4">Set and mynd domain containing</fullName>
    </submittedName>
</protein>
<evidence type="ECO:0000256" key="1">
    <source>
        <dbReference type="SAM" id="Coils"/>
    </source>
</evidence>
<reference evidence="4 5" key="1">
    <citation type="submission" date="2023-09" db="EMBL/GenBank/DDBJ databases">
        <title>Nesidiocoris tenuis whole genome shotgun sequence.</title>
        <authorList>
            <person name="Shibata T."/>
            <person name="Shimoda M."/>
            <person name="Kobayashi T."/>
            <person name="Uehara T."/>
        </authorList>
    </citation>
    <scope>NUCLEOTIDE SEQUENCE [LARGE SCALE GENOMIC DNA]</scope>
    <source>
        <strain evidence="4 5">Japan</strain>
    </source>
</reference>
<gene>
    <name evidence="4" type="ORF">NTJ_06697</name>
</gene>
<dbReference type="Pfam" id="PF07727">
    <property type="entry name" value="RVT_2"/>
    <property type="match status" value="1"/>
</dbReference>
<name>A0ABN7AP96_9HEMI</name>
<sequence length="767" mass="88591">MTSPPEKPVTLDFSDSENECSDESIRQVENGESETEDETPGRRLLRRMHLKRERMKTPPLRHRTRREDLPERRPDQGDWTTSRRTSMREAHEQNGTWTLVDEADAKGKKILTSRWVFRIKDDGRHKARLVVRGCQQIPGVDFEETYSPVVGTDALRIVFAHAVKNHLHFKKFDVRTAFLHGILEEEIFMRLPEGYDSNGKICKLQKALYGLRQASERWHSRLVTVLKKLGLKPMITDQCIFVNKNRSLILAIHVDDGLLFGDVVRMDNPIEHFTEQRNPKVGRFAVASKTLEAGDAFLVESPYVIGPKADSEFICLGCYKLLENPLALCKICGWPICSDECTQKPWHKENECKVFSAVRMKYKIEHVPGPQLQSITPLRFLMTIDRNRKRWATEVCSMEDHNLERRLNEAEWEREKTNVVFFLRERCRLSDRFTKDLIETVCGILEVNAYEVHVPGGPNLIRALYPKAAILSHSCVANTIHSISPHDLSLVLRTTVYVTQSDELYRNFTNCLLPTPLRRESLRKTHYFDCTCDRCEDPSELESHMNSLNCINCDSGALVPIEPLQDFNTTWKCYFCGKKIKGNDVEQLYEKMRLEIAEMERIESADEKLKEAEKLMKAYRLILHPNHAFNISLYLTLSQLYGRAKGYSLIDLPDVQLDRKIFCCQKVLETLSIVGPGYTRIRGVTLYELQLALRLSNKTKFEYNQLNEREYEMAIEQEISMLDECITILGKEFSDTIEYKMAGIAAKALDFLIRRPDIAAVDQSEVI</sequence>
<dbReference type="Gene3D" id="6.10.140.2220">
    <property type="match status" value="1"/>
</dbReference>
<feature type="domain" description="Reverse transcriptase Ty1/copia-type" evidence="3">
    <location>
        <begin position="94"/>
        <end position="267"/>
    </location>
</feature>
<feature type="compositionally biased region" description="Basic residues" evidence="2">
    <location>
        <begin position="43"/>
        <end position="64"/>
    </location>
</feature>
<dbReference type="Gene3D" id="2.170.270.10">
    <property type="entry name" value="SET domain"/>
    <property type="match status" value="1"/>
</dbReference>
<evidence type="ECO:0000259" key="3">
    <source>
        <dbReference type="Pfam" id="PF07727"/>
    </source>
</evidence>
<dbReference type="PANTHER" id="PTHR46455:SF7">
    <property type="entry name" value="RE12806P"/>
    <property type="match status" value="1"/>
</dbReference>
<feature type="coiled-coil region" evidence="1">
    <location>
        <begin position="585"/>
        <end position="622"/>
    </location>
</feature>
<keyword evidence="5" id="KW-1185">Reference proteome</keyword>
<feature type="compositionally biased region" description="Basic and acidic residues" evidence="2">
    <location>
        <begin position="65"/>
        <end position="76"/>
    </location>
</feature>
<evidence type="ECO:0000256" key="2">
    <source>
        <dbReference type="SAM" id="MobiDB-lite"/>
    </source>
</evidence>
<accession>A0ABN7AP96</accession>
<dbReference type="EMBL" id="AP028912">
    <property type="protein sequence ID" value="BES93888.1"/>
    <property type="molecule type" value="Genomic_DNA"/>
</dbReference>
<dbReference type="InterPro" id="IPR053010">
    <property type="entry name" value="SET_SmydA-8"/>
</dbReference>
<feature type="region of interest" description="Disordered" evidence="2">
    <location>
        <begin position="1"/>
        <end position="92"/>
    </location>
</feature>